<reference evidence="4" key="1">
    <citation type="submission" date="2021-01" db="EMBL/GenBank/DDBJ databases">
        <authorList>
            <consortium name="Aspergillus luchuensis mut. kawachii IFO 4304 genome sequencing consortium"/>
            <person name="Kazuki M."/>
            <person name="Futagami T."/>
        </authorList>
    </citation>
    <scope>NUCLEOTIDE SEQUENCE</scope>
    <source>
        <strain evidence="4">IFO 4308</strain>
    </source>
</reference>
<sequence length="763" mass="82663">MTAVASPPSVQSGPHLGWFDSGNGGQGALSSMDAEEVSRTFLPRRTVQRSNSSSSLASTSSTSTAIVTPQPSNAGHVNNVEHATWSAKKKSSRNNWTTSKSEPVAGLSSARSQAMPAFSSGPGASSTMTAIHQPSSIVPSQHMLQASQQNGVRAASAPAGDPPAILTLLPINGTFDKKQINVPFYPDLLRIGRQTNAKTVPTPVNGYFDSKVLSRQHAEIWADKSGKIWIRDVKSSNGTFVNGQRLSPENRESEPHELRENDTLELGIDIVSEDQKTVVHHKVSAKVEHAGVYSSIPNILDLTLGDLDPASGNGLLPSPLSQPMSHLRGRSGSTMSNRSAQSAASSQFNAIQQQRQMNYWNSPISIEQVVKRLTVCHQGHLRSELALTRFQSEMKQAKQQSQELRQTDEFLTTIMKPGYAEREKPKPSPADNNAPRPVNGRPKMPRVDSFSRFSDPPAPPPQQPLPEKPDALPRNGTDALSPLKRSETEKSKLGPNSPVTRENSQILSLIEALSSAKRELDSQGARVKELEALLIQERNARESAEEKARSLEMKSIQPAPGLTADAEAEDSTKNLTEMEESKTTLPDAGASIDSDAPASEKESMAESQTDALQRRLESMILEMEEMKKQVTMFKDRAEVAENETVEARKSLAEMIETLRQERAERTQGKVVSGAQTDAPAPAGSPSEPQESAEEKGSVCAEQPQLTATPSATKAVDNASTTFATQSHRHDVLEQSSPFASMLGVVLLGVGLMAYLNSWQKMDK</sequence>
<dbReference type="PANTHER" id="PTHR15715">
    <property type="entry name" value="CENTROSOMAL PROTEIN OF 170 KDA"/>
    <property type="match status" value="1"/>
</dbReference>
<protein>
    <recommendedName>
        <fullName evidence="3">FHA domain-containing protein</fullName>
    </recommendedName>
</protein>
<gene>
    <name evidence="4" type="ORF">AKAW2_11612A</name>
</gene>
<name>A0A7R7ZV25_ASPKA</name>
<dbReference type="GeneID" id="64955891"/>
<feature type="region of interest" description="Disordered" evidence="1">
    <location>
        <begin position="317"/>
        <end position="346"/>
    </location>
</feature>
<feature type="compositionally biased region" description="Basic and acidic residues" evidence="1">
    <location>
        <begin position="539"/>
        <end position="552"/>
    </location>
</feature>
<feature type="region of interest" description="Disordered" evidence="1">
    <location>
        <begin position="657"/>
        <end position="713"/>
    </location>
</feature>
<dbReference type="PROSITE" id="PS50006">
    <property type="entry name" value="FHA_DOMAIN"/>
    <property type="match status" value="1"/>
</dbReference>
<dbReference type="InterPro" id="IPR008984">
    <property type="entry name" value="SMAD_FHA_dom_sf"/>
</dbReference>
<dbReference type="OrthoDB" id="687730at2759"/>
<dbReference type="GO" id="GO:0005737">
    <property type="term" value="C:cytoplasm"/>
    <property type="evidence" value="ECO:0007669"/>
    <property type="project" value="TreeGrafter"/>
</dbReference>
<dbReference type="InterPro" id="IPR051176">
    <property type="entry name" value="Cent_Immune-Sig_Mod"/>
</dbReference>
<keyword evidence="2" id="KW-1133">Transmembrane helix</keyword>
<dbReference type="Pfam" id="PF00498">
    <property type="entry name" value="FHA"/>
    <property type="match status" value="1"/>
</dbReference>
<keyword evidence="2" id="KW-0812">Transmembrane</keyword>
<dbReference type="Gene3D" id="2.60.200.20">
    <property type="match status" value="1"/>
</dbReference>
<dbReference type="Proteomes" id="UP000661280">
    <property type="component" value="Chromosome 1"/>
</dbReference>
<evidence type="ECO:0000313" key="4">
    <source>
        <dbReference type="EMBL" id="BCR94566.1"/>
    </source>
</evidence>
<evidence type="ECO:0000256" key="2">
    <source>
        <dbReference type="SAM" id="Phobius"/>
    </source>
</evidence>
<feature type="compositionally biased region" description="Pro residues" evidence="1">
    <location>
        <begin position="456"/>
        <end position="466"/>
    </location>
</feature>
<dbReference type="SMART" id="SM00240">
    <property type="entry name" value="FHA"/>
    <property type="match status" value="1"/>
</dbReference>
<dbReference type="InterPro" id="IPR000253">
    <property type="entry name" value="FHA_dom"/>
</dbReference>
<reference evidence="4" key="2">
    <citation type="submission" date="2021-02" db="EMBL/GenBank/DDBJ databases">
        <title>Aspergillus luchuensis mut. kawachii IFO 4304 genome sequence.</title>
        <authorList>
            <person name="Mori K."/>
            <person name="Kadooka C."/>
            <person name="Goto M."/>
            <person name="Futagami T."/>
        </authorList>
    </citation>
    <scope>NUCLEOTIDE SEQUENCE</scope>
    <source>
        <strain evidence="4">IFO 4308</strain>
    </source>
</reference>
<proteinExistence type="predicted"/>
<dbReference type="EMBL" id="AP024425">
    <property type="protein sequence ID" value="BCR94566.1"/>
    <property type="molecule type" value="Genomic_DNA"/>
</dbReference>
<feature type="transmembrane region" description="Helical" evidence="2">
    <location>
        <begin position="738"/>
        <end position="755"/>
    </location>
</feature>
<dbReference type="SUPFAM" id="SSF49879">
    <property type="entry name" value="SMAD/FHA domain"/>
    <property type="match status" value="1"/>
</dbReference>
<feature type="region of interest" description="Disordered" evidence="1">
    <location>
        <begin position="418"/>
        <end position="504"/>
    </location>
</feature>
<organism evidence="4 5">
    <name type="scientific">Aspergillus kawachii</name>
    <name type="common">White koji mold</name>
    <name type="synonym">Aspergillus awamori var. kawachi</name>
    <dbReference type="NCBI Taxonomy" id="1069201"/>
    <lineage>
        <taxon>Eukaryota</taxon>
        <taxon>Fungi</taxon>
        <taxon>Dikarya</taxon>
        <taxon>Ascomycota</taxon>
        <taxon>Pezizomycotina</taxon>
        <taxon>Eurotiomycetes</taxon>
        <taxon>Eurotiomycetidae</taxon>
        <taxon>Eurotiales</taxon>
        <taxon>Aspergillaceae</taxon>
        <taxon>Aspergillus</taxon>
        <taxon>Aspergillus subgen. Circumdati</taxon>
    </lineage>
</organism>
<feature type="region of interest" description="Disordered" evidence="1">
    <location>
        <begin position="539"/>
        <end position="612"/>
    </location>
</feature>
<feature type="compositionally biased region" description="Low complexity" evidence="1">
    <location>
        <begin position="50"/>
        <end position="64"/>
    </location>
</feature>
<dbReference type="CDD" id="cd22679">
    <property type="entry name" value="FHA_SLMAP"/>
    <property type="match status" value="1"/>
</dbReference>
<feature type="region of interest" description="Disordered" evidence="1">
    <location>
        <begin position="1"/>
        <end position="129"/>
    </location>
</feature>
<dbReference type="KEGG" id="aluc:AKAW2_11612A"/>
<keyword evidence="5" id="KW-1185">Reference proteome</keyword>
<keyword evidence="2" id="KW-0472">Membrane</keyword>
<evidence type="ECO:0000259" key="3">
    <source>
        <dbReference type="PROSITE" id="PS50006"/>
    </source>
</evidence>
<accession>A0A7R7ZV25</accession>
<dbReference type="PANTHER" id="PTHR15715:SF46">
    <property type="entry name" value="TO VACUOLE TARGETING VPS64, PUTATIVE (AFU_ORTHOLOGUE AFUA_2G02420)-RELATED"/>
    <property type="match status" value="1"/>
</dbReference>
<dbReference type="FunFam" id="2.60.200.20:FF:000127">
    <property type="entry name" value="Uncharacterized protein C3H7.13"/>
    <property type="match status" value="1"/>
</dbReference>
<feature type="compositionally biased region" description="Basic and acidic residues" evidence="1">
    <location>
        <begin position="657"/>
        <end position="667"/>
    </location>
</feature>
<evidence type="ECO:0000256" key="1">
    <source>
        <dbReference type="SAM" id="MobiDB-lite"/>
    </source>
</evidence>
<feature type="compositionally biased region" description="Polar residues" evidence="1">
    <location>
        <begin position="703"/>
        <end position="713"/>
    </location>
</feature>
<dbReference type="RefSeq" id="XP_041538332.1">
    <property type="nucleotide sequence ID" value="XM_041684116.1"/>
</dbReference>
<evidence type="ECO:0000313" key="5">
    <source>
        <dbReference type="Proteomes" id="UP000661280"/>
    </source>
</evidence>
<feature type="domain" description="FHA" evidence="3">
    <location>
        <begin position="189"/>
        <end position="246"/>
    </location>
</feature>
<feature type="compositionally biased region" description="Polar residues" evidence="1">
    <location>
        <begin position="65"/>
        <end position="76"/>
    </location>
</feature>
<dbReference type="AlphaFoldDB" id="A0A7R7ZV25"/>